<dbReference type="STRING" id="999552.METH_11205"/>
<dbReference type="PATRIC" id="fig|999552.6.peg.2234"/>
<evidence type="ECO:0000259" key="1">
    <source>
        <dbReference type="Pfam" id="PF13401"/>
    </source>
</evidence>
<sequence>MTQTLEIGNSVQPLTNVATMAALVTELQNRTFGMPGLGVFYGYPGYGKTFGAIFCASAFDVIHISMQGDWTKKTFLERLLNELGIAPKRVVPDMVLQACEELALDGRTLIVDEADYAFRRGVIELIRDLHDGSDTPVVMIGMEEFPQKLRKYELIDSRVMSWVAAQPATLKDAGLLASVYAEGVDVAEDLLDAILDRNTGNVRRMVTDLAQVKGEANKLGQTSMTLQDWGGIEFRRKDAPSPRRGLK</sequence>
<gene>
    <name evidence="2" type="ORF">METH_11205</name>
</gene>
<dbReference type="Pfam" id="PF13401">
    <property type="entry name" value="AAA_22"/>
    <property type="match status" value="1"/>
</dbReference>
<dbReference type="InterPro" id="IPR049945">
    <property type="entry name" value="AAA_22"/>
</dbReference>
<accession>V9VWB5</accession>
<dbReference type="SUPFAM" id="SSF52540">
    <property type="entry name" value="P-loop containing nucleoside triphosphate hydrolases"/>
    <property type="match status" value="1"/>
</dbReference>
<name>V9VWB5_9RHOB</name>
<dbReference type="HOGENOM" id="CLU_099028_0_0_5"/>
<evidence type="ECO:0000313" key="3">
    <source>
        <dbReference type="Proteomes" id="UP000018780"/>
    </source>
</evidence>
<dbReference type="GO" id="GO:0016887">
    <property type="term" value="F:ATP hydrolysis activity"/>
    <property type="evidence" value="ECO:0007669"/>
    <property type="project" value="InterPro"/>
</dbReference>
<dbReference type="AlphaFoldDB" id="V9VWB5"/>
<dbReference type="Proteomes" id="UP000018780">
    <property type="component" value="Chromosome"/>
</dbReference>
<feature type="domain" description="ORC1/DEAH AAA+ ATPase" evidence="1">
    <location>
        <begin position="36"/>
        <end position="149"/>
    </location>
</feature>
<reference evidence="2 3" key="1">
    <citation type="submission" date="2013-09" db="EMBL/GenBank/DDBJ databases">
        <authorList>
            <consortium name="DOE Joint Genome Institute"/>
            <person name="Klenk H.-P."/>
            <person name="Huntemann M."/>
            <person name="Han J."/>
            <person name="Chen A."/>
            <person name="Kyrpides N."/>
            <person name="Mavromatis K."/>
            <person name="Markowitz V."/>
            <person name="Palaniappan K."/>
            <person name="Ivanova N."/>
            <person name="Schaumberg A."/>
            <person name="Pati A."/>
            <person name="Liolios K."/>
            <person name="Nordberg H.P."/>
            <person name="Cantor M.N."/>
            <person name="Hua S.X."/>
            <person name="Woyke T."/>
        </authorList>
    </citation>
    <scope>NUCLEOTIDE SEQUENCE [LARGE SCALE GENOMIC DNA]</scope>
    <source>
        <strain evidence="2 3">DSM 14336</strain>
    </source>
</reference>
<dbReference type="InterPro" id="IPR027417">
    <property type="entry name" value="P-loop_NTPase"/>
</dbReference>
<evidence type="ECO:0000313" key="2">
    <source>
        <dbReference type="EMBL" id="AHD01172.1"/>
    </source>
</evidence>
<dbReference type="RefSeq" id="WP_024090482.1">
    <property type="nucleotide sequence ID" value="NC_023135.1"/>
</dbReference>
<dbReference type="KEGG" id="lmd:METH_11205"/>
<protein>
    <submittedName>
        <fullName evidence="2">DNA transposition protein</fullName>
    </submittedName>
</protein>
<dbReference type="EMBL" id="CP006773">
    <property type="protein sequence ID" value="AHD01172.1"/>
    <property type="molecule type" value="Genomic_DNA"/>
</dbReference>
<proteinExistence type="predicted"/>
<dbReference type="OrthoDB" id="9797061at2"/>
<keyword evidence="3" id="KW-1185">Reference proteome</keyword>
<organism evidence="2 3">
    <name type="scientific">Leisingera methylohalidivorans DSM 14336</name>
    <dbReference type="NCBI Taxonomy" id="999552"/>
    <lineage>
        <taxon>Bacteria</taxon>
        <taxon>Pseudomonadati</taxon>
        <taxon>Pseudomonadota</taxon>
        <taxon>Alphaproteobacteria</taxon>
        <taxon>Rhodobacterales</taxon>
        <taxon>Roseobacteraceae</taxon>
        <taxon>Leisingera</taxon>
    </lineage>
</organism>